<sequence>MEKMEKIEDSKQRPDPTARAHPGRVSNPTRNFEGSGPSVAEEVGPSSRADRDDVHACPKPPVISPCPHGAPVTRCADRLGPGARHGKSVAGTRGPLLEPAHPPPPWIDECGCGVRSAGDEGVERRFCTKKIRCTVGRGQTVERTSQAGRAIKLESINAARGHIQSKGCSGQPPPPPPPRASFGRPADEATGPDSIGQLHPVGRYSRGEGCHVSRGRPVPSWLPRHNGGGWRRSVVDVGVGVGVEDGALQAHPVPTRVCVGRDVLEA</sequence>
<dbReference type="AlphaFoldDB" id="A0A218YXW9"/>
<comment type="caution">
    <text evidence="2">The sequence shown here is derived from an EMBL/GenBank/DDBJ whole genome shotgun (WGS) entry which is preliminary data.</text>
</comment>
<dbReference type="EMBL" id="MZNU01000331">
    <property type="protein sequence ID" value="OWP00284.1"/>
    <property type="molecule type" value="Genomic_DNA"/>
</dbReference>
<protein>
    <submittedName>
        <fullName evidence="2">FAD-dependent pyridine nucleotide-disulfide oxidoreductase</fullName>
    </submittedName>
</protein>
<proteinExistence type="predicted"/>
<evidence type="ECO:0000256" key="1">
    <source>
        <dbReference type="SAM" id="MobiDB-lite"/>
    </source>
</evidence>
<name>A0A218YXW9_9HELO</name>
<organism evidence="2 3">
    <name type="scientific">Diplocarpon coronariae</name>
    <dbReference type="NCBI Taxonomy" id="2795749"/>
    <lineage>
        <taxon>Eukaryota</taxon>
        <taxon>Fungi</taxon>
        <taxon>Dikarya</taxon>
        <taxon>Ascomycota</taxon>
        <taxon>Pezizomycotina</taxon>
        <taxon>Leotiomycetes</taxon>
        <taxon>Helotiales</taxon>
        <taxon>Drepanopezizaceae</taxon>
        <taxon>Diplocarpon</taxon>
    </lineage>
</organism>
<evidence type="ECO:0000313" key="2">
    <source>
        <dbReference type="EMBL" id="OWP00284.1"/>
    </source>
</evidence>
<accession>A0A218YXW9</accession>
<feature type="region of interest" description="Disordered" evidence="1">
    <location>
        <begin position="1"/>
        <end position="103"/>
    </location>
</feature>
<feature type="compositionally biased region" description="Basic and acidic residues" evidence="1">
    <location>
        <begin position="1"/>
        <end position="18"/>
    </location>
</feature>
<gene>
    <name evidence="2" type="ORF">B2J93_8501</name>
</gene>
<keyword evidence="3" id="KW-1185">Reference proteome</keyword>
<dbReference type="InParanoid" id="A0A218YXW9"/>
<dbReference type="Proteomes" id="UP000242519">
    <property type="component" value="Unassembled WGS sequence"/>
</dbReference>
<reference evidence="2 3" key="1">
    <citation type="submission" date="2017-04" db="EMBL/GenBank/DDBJ databases">
        <title>Draft genome sequence of Marssonina coronaria NL1: causal agent of apple blotch.</title>
        <authorList>
            <person name="Cheng Q."/>
        </authorList>
    </citation>
    <scope>NUCLEOTIDE SEQUENCE [LARGE SCALE GENOMIC DNA]</scope>
    <source>
        <strain evidence="2 3">NL1</strain>
    </source>
</reference>
<evidence type="ECO:0000313" key="3">
    <source>
        <dbReference type="Proteomes" id="UP000242519"/>
    </source>
</evidence>
<feature type="region of interest" description="Disordered" evidence="1">
    <location>
        <begin position="163"/>
        <end position="219"/>
    </location>
</feature>